<comment type="caution">
    <text evidence="13">The sequence shown here is derived from an EMBL/GenBank/DDBJ whole genome shotgun (WGS) entry which is preliminary data.</text>
</comment>
<dbReference type="InterPro" id="IPR002792">
    <property type="entry name" value="TRAM_dom"/>
</dbReference>
<dbReference type="SUPFAM" id="SSF53335">
    <property type="entry name" value="S-adenosyl-L-methionine-dependent methyltransferases"/>
    <property type="match status" value="1"/>
</dbReference>
<evidence type="ECO:0000256" key="11">
    <source>
        <dbReference type="PROSITE-ProRule" id="PRU10015"/>
    </source>
</evidence>
<dbReference type="NCBIfam" id="NF009639">
    <property type="entry name" value="PRK13168.1"/>
    <property type="match status" value="1"/>
</dbReference>
<feature type="active site" evidence="11">
    <location>
        <position position="399"/>
    </location>
</feature>
<dbReference type="Pfam" id="PF05958">
    <property type="entry name" value="tRNA_U5-meth_tr"/>
    <property type="match status" value="2"/>
</dbReference>
<dbReference type="Gene3D" id="2.40.50.140">
    <property type="entry name" value="Nucleic acid-binding proteins"/>
    <property type="match status" value="1"/>
</dbReference>
<gene>
    <name evidence="9 13" type="primary">rlmD</name>
    <name evidence="13" type="ORF">RM531_00160</name>
</gene>
<sequence length="443" mass="47351">MSRKSARRAPAGPFELTVADLAADGRGVGRDDTGKTVFVPDCLPGERVTYLRKRQHRQHDEGLLESVLEAAPERVTPRCPHFGLCGGCALQHLDAEAQVAFKQQQVLTTLARVGGVIPDRTLPPVTGARWGYRRRARLGAKYVAKKGGTLVGFRERGSPFVAMLDECHVLVPAVGHRLTELQTLIDGLSIREQLPQIEVAAGDDVTALVLRVLATPSAADREQLAAFAKANDVVIYLQTGGLDTVAPLQPPAPALTYDLPEFDVRVTFEPTDFVQIHAEVNRGMVSQAVQLLEAGPSDTVLELFAGLGNFSLPLARRAGQVIAVEGEAGLVARARANAAANGLTNVEAHVADLFEPADGAAWLHPPADRLLLDPPRSGAREILPAAVASRPGRIVYCSCHPATLARDAATLVNDFGYRLAAAGAVDMFPHTAHVEAMALFTRD</sequence>
<feature type="binding site" evidence="9">
    <location>
        <position position="352"/>
    </location>
    <ligand>
        <name>S-adenosyl-L-methionine</name>
        <dbReference type="ChEBI" id="CHEBI:59789"/>
    </ligand>
</feature>
<evidence type="ECO:0000256" key="4">
    <source>
        <dbReference type="ARBA" id="ARBA00022679"/>
    </source>
</evidence>
<reference evidence="13 14" key="1">
    <citation type="submission" date="2023-09" db="EMBL/GenBank/DDBJ databases">
        <authorList>
            <person name="Rey-Velasco X."/>
        </authorList>
    </citation>
    <scope>NUCLEOTIDE SEQUENCE [LARGE SCALE GENOMIC DNA]</scope>
    <source>
        <strain evidence="13 14">P385</strain>
    </source>
</reference>
<dbReference type="InterPro" id="IPR030391">
    <property type="entry name" value="MeTrfase_TrmA_CS"/>
</dbReference>
<evidence type="ECO:0000256" key="3">
    <source>
        <dbReference type="ARBA" id="ARBA00022603"/>
    </source>
</evidence>
<dbReference type="PROSITE" id="PS51687">
    <property type="entry name" value="SAM_MT_RNA_M5U"/>
    <property type="match status" value="1"/>
</dbReference>
<keyword evidence="8 9" id="KW-0411">Iron-sulfur</keyword>
<comment type="function">
    <text evidence="9">Catalyzes the formation of 5-methyl-uridine at position 1939 (m5U1939) in 23S rRNA.</text>
</comment>
<evidence type="ECO:0000256" key="5">
    <source>
        <dbReference type="ARBA" id="ARBA00022691"/>
    </source>
</evidence>
<dbReference type="PROSITE" id="PS50926">
    <property type="entry name" value="TRAM"/>
    <property type="match status" value="1"/>
</dbReference>
<feature type="binding site" evidence="9 10">
    <location>
        <position position="304"/>
    </location>
    <ligand>
        <name>S-adenosyl-L-methionine</name>
        <dbReference type="ChEBI" id="CHEBI:59789"/>
    </ligand>
</feature>
<dbReference type="InterPro" id="IPR001566">
    <property type="entry name" value="23S_rRNA_MeTrfase_RlmD"/>
</dbReference>
<dbReference type="HAMAP" id="MF_01010">
    <property type="entry name" value="23SrRNA_methyltr_RlmD"/>
    <property type="match status" value="1"/>
</dbReference>
<feature type="binding site" evidence="9">
    <location>
        <position position="167"/>
    </location>
    <ligand>
        <name>[4Fe-4S] cluster</name>
        <dbReference type="ChEBI" id="CHEBI:49883"/>
    </ligand>
</feature>
<feature type="binding site" evidence="9 10">
    <location>
        <position position="325"/>
    </location>
    <ligand>
        <name>S-adenosyl-L-methionine</name>
        <dbReference type="ChEBI" id="CHEBI:59789"/>
    </ligand>
</feature>
<keyword evidence="4 9" id="KW-0808">Transferase</keyword>
<feature type="binding site" evidence="9">
    <location>
        <position position="79"/>
    </location>
    <ligand>
        <name>[4Fe-4S] cluster</name>
        <dbReference type="ChEBI" id="CHEBI:49883"/>
    </ligand>
</feature>
<feature type="binding site" evidence="9 10">
    <location>
        <position position="275"/>
    </location>
    <ligand>
        <name>S-adenosyl-L-methionine</name>
        <dbReference type="ChEBI" id="CHEBI:59789"/>
    </ligand>
</feature>
<keyword evidence="2 9" id="KW-0698">rRNA processing</keyword>
<feature type="binding site" evidence="9">
    <location>
        <position position="88"/>
    </location>
    <ligand>
        <name>[4Fe-4S] cluster</name>
        <dbReference type="ChEBI" id="CHEBI:49883"/>
    </ligand>
</feature>
<dbReference type="PANTHER" id="PTHR11061:SF49">
    <property type="entry name" value="23S RRNA (URACIL(1939)-C(5))-METHYLTRANSFERASE RLMD"/>
    <property type="match status" value="1"/>
</dbReference>
<evidence type="ECO:0000256" key="1">
    <source>
        <dbReference type="ARBA" id="ARBA00022485"/>
    </source>
</evidence>
<dbReference type="PANTHER" id="PTHR11061">
    <property type="entry name" value="RNA M5U METHYLTRANSFERASE"/>
    <property type="match status" value="1"/>
</dbReference>
<name>A0ABU3B3S3_9GAMM</name>
<feature type="binding site" evidence="9 10">
    <location>
        <position position="373"/>
    </location>
    <ligand>
        <name>S-adenosyl-L-methionine</name>
        <dbReference type="ChEBI" id="CHEBI:59789"/>
    </ligand>
</feature>
<dbReference type="Proteomes" id="UP001259982">
    <property type="component" value="Unassembled WGS sequence"/>
</dbReference>
<keyword evidence="6 9" id="KW-0479">Metal-binding</keyword>
<dbReference type="InterPro" id="IPR012340">
    <property type="entry name" value="NA-bd_OB-fold"/>
</dbReference>
<evidence type="ECO:0000313" key="14">
    <source>
        <dbReference type="Proteomes" id="UP001259982"/>
    </source>
</evidence>
<keyword evidence="7 9" id="KW-0408">Iron</keyword>
<proteinExistence type="inferred from homology"/>
<keyword evidence="3 9" id="KW-0489">Methyltransferase</keyword>
<dbReference type="PROSITE" id="PS01230">
    <property type="entry name" value="TRMA_1"/>
    <property type="match status" value="1"/>
</dbReference>
<comment type="similarity">
    <text evidence="9">Belongs to the class I-like SAM-binding methyltransferase superfamily. RNA M5U methyltransferase family. RlmD subfamily.</text>
</comment>
<dbReference type="Pfam" id="PF01938">
    <property type="entry name" value="TRAM"/>
    <property type="match status" value="1"/>
</dbReference>
<feature type="active site" description="Nucleophile" evidence="9 10">
    <location>
        <position position="399"/>
    </location>
</feature>
<dbReference type="GO" id="GO:0032259">
    <property type="term" value="P:methylation"/>
    <property type="evidence" value="ECO:0007669"/>
    <property type="project" value="UniProtKB-KW"/>
</dbReference>
<evidence type="ECO:0000256" key="2">
    <source>
        <dbReference type="ARBA" id="ARBA00022552"/>
    </source>
</evidence>
<dbReference type="GO" id="GO:0008168">
    <property type="term" value="F:methyltransferase activity"/>
    <property type="evidence" value="ECO:0007669"/>
    <property type="project" value="UniProtKB-KW"/>
</dbReference>
<dbReference type="EMBL" id="JAVRHY010000001">
    <property type="protein sequence ID" value="MDT0616874.1"/>
    <property type="molecule type" value="Genomic_DNA"/>
</dbReference>
<dbReference type="RefSeq" id="WP_311656372.1">
    <property type="nucleotide sequence ID" value="NZ_JAVRHY010000001.1"/>
</dbReference>
<evidence type="ECO:0000313" key="13">
    <source>
        <dbReference type="EMBL" id="MDT0616874.1"/>
    </source>
</evidence>
<dbReference type="PROSITE" id="PS01231">
    <property type="entry name" value="TRMA_2"/>
    <property type="match status" value="1"/>
</dbReference>
<keyword evidence="1 9" id="KW-0004">4Fe-4S</keyword>
<keyword evidence="14" id="KW-1185">Reference proteome</keyword>
<evidence type="ECO:0000256" key="6">
    <source>
        <dbReference type="ARBA" id="ARBA00022723"/>
    </source>
</evidence>
<feature type="binding site" evidence="9">
    <location>
        <position position="309"/>
    </location>
    <ligand>
        <name>S-adenosyl-L-methionine</name>
        <dbReference type="ChEBI" id="CHEBI:59789"/>
    </ligand>
</feature>
<protein>
    <recommendedName>
        <fullName evidence="9">23S rRNA (uracil(1939)-C(5))-methyltransferase RlmD</fullName>
        <ecNumber evidence="9">2.1.1.190</ecNumber>
    </recommendedName>
    <alternativeName>
        <fullName evidence="9">23S rRNA(m5U1939)-methyltransferase</fullName>
    </alternativeName>
</protein>
<evidence type="ECO:0000256" key="9">
    <source>
        <dbReference type="HAMAP-Rule" id="MF_01010"/>
    </source>
</evidence>
<dbReference type="InterPro" id="IPR030390">
    <property type="entry name" value="MeTrfase_TrmA_AS"/>
</dbReference>
<comment type="catalytic activity">
    <reaction evidence="9">
        <text>uridine(1939) in 23S rRNA + S-adenosyl-L-methionine = 5-methyluridine(1939) in 23S rRNA + S-adenosyl-L-homocysteine + H(+)</text>
        <dbReference type="Rhea" id="RHEA:42908"/>
        <dbReference type="Rhea" id="RHEA-COMP:10278"/>
        <dbReference type="Rhea" id="RHEA-COMP:10279"/>
        <dbReference type="ChEBI" id="CHEBI:15378"/>
        <dbReference type="ChEBI" id="CHEBI:57856"/>
        <dbReference type="ChEBI" id="CHEBI:59789"/>
        <dbReference type="ChEBI" id="CHEBI:65315"/>
        <dbReference type="ChEBI" id="CHEBI:74447"/>
        <dbReference type="EC" id="2.1.1.190"/>
    </reaction>
</comment>
<evidence type="ECO:0000259" key="12">
    <source>
        <dbReference type="PROSITE" id="PS50926"/>
    </source>
</evidence>
<accession>A0ABU3B3S3</accession>
<evidence type="ECO:0000256" key="7">
    <source>
        <dbReference type="ARBA" id="ARBA00023004"/>
    </source>
</evidence>
<dbReference type="InterPro" id="IPR029063">
    <property type="entry name" value="SAM-dependent_MTases_sf"/>
</dbReference>
<evidence type="ECO:0000256" key="8">
    <source>
        <dbReference type="ARBA" id="ARBA00023014"/>
    </source>
</evidence>
<dbReference type="CDD" id="cd02440">
    <property type="entry name" value="AdoMet_MTases"/>
    <property type="match status" value="1"/>
</dbReference>
<feature type="domain" description="TRAM" evidence="12">
    <location>
        <begin position="7"/>
        <end position="66"/>
    </location>
</feature>
<evidence type="ECO:0000256" key="10">
    <source>
        <dbReference type="PROSITE-ProRule" id="PRU01024"/>
    </source>
</evidence>
<dbReference type="Gene3D" id="3.40.50.150">
    <property type="entry name" value="Vaccinia Virus protein VP39"/>
    <property type="match status" value="1"/>
</dbReference>
<dbReference type="Gene3D" id="2.40.50.1070">
    <property type="match status" value="1"/>
</dbReference>
<dbReference type="SUPFAM" id="SSF50249">
    <property type="entry name" value="Nucleic acid-binding proteins"/>
    <property type="match status" value="1"/>
</dbReference>
<keyword evidence="5 9" id="KW-0949">S-adenosyl-L-methionine</keyword>
<organism evidence="13 14">
    <name type="scientific">Spectribacter acetivorans</name>
    <dbReference type="NCBI Taxonomy" id="3075603"/>
    <lineage>
        <taxon>Bacteria</taxon>
        <taxon>Pseudomonadati</taxon>
        <taxon>Pseudomonadota</taxon>
        <taxon>Gammaproteobacteria</taxon>
        <taxon>Salinisphaerales</taxon>
        <taxon>Salinisphaeraceae</taxon>
        <taxon>Spectribacter</taxon>
    </lineage>
</organism>
<dbReference type="InterPro" id="IPR010280">
    <property type="entry name" value="U5_MeTrfase_fam"/>
</dbReference>
<feature type="binding site" evidence="9">
    <location>
        <position position="85"/>
    </location>
    <ligand>
        <name>[4Fe-4S] cluster</name>
        <dbReference type="ChEBI" id="CHEBI:49883"/>
    </ligand>
</feature>
<dbReference type="EC" id="2.1.1.190" evidence="9"/>